<feature type="compositionally biased region" description="Low complexity" evidence="1">
    <location>
        <begin position="1725"/>
        <end position="1737"/>
    </location>
</feature>
<accession>A0A2C6L888</accession>
<feature type="compositionally biased region" description="Low complexity" evidence="1">
    <location>
        <begin position="480"/>
        <end position="500"/>
    </location>
</feature>
<feature type="compositionally biased region" description="Low complexity" evidence="1">
    <location>
        <begin position="741"/>
        <end position="753"/>
    </location>
</feature>
<reference evidence="3 4" key="1">
    <citation type="journal article" date="2017" name="Int. J. Parasitol.">
        <title>The genome of the protozoan parasite Cystoisospora suis and a reverse vaccinology approach to identify vaccine candidates.</title>
        <authorList>
            <person name="Palmieri N."/>
            <person name="Shrestha A."/>
            <person name="Ruttkowski B."/>
            <person name="Beck T."/>
            <person name="Vogl C."/>
            <person name="Tomley F."/>
            <person name="Blake D.P."/>
            <person name="Joachim A."/>
        </authorList>
    </citation>
    <scope>NUCLEOTIDE SEQUENCE [LARGE SCALE GENOMIC DNA]</scope>
    <source>
        <strain evidence="3 4">Wien I</strain>
    </source>
</reference>
<feature type="compositionally biased region" description="Basic and acidic residues" evidence="1">
    <location>
        <begin position="1442"/>
        <end position="1459"/>
    </location>
</feature>
<feature type="compositionally biased region" description="Polar residues" evidence="1">
    <location>
        <begin position="2490"/>
        <end position="2508"/>
    </location>
</feature>
<feature type="region of interest" description="Disordered" evidence="1">
    <location>
        <begin position="89"/>
        <end position="171"/>
    </location>
</feature>
<feature type="compositionally biased region" description="Low complexity" evidence="1">
    <location>
        <begin position="1061"/>
        <end position="1088"/>
    </location>
</feature>
<comment type="caution">
    <text evidence="3">The sequence shown here is derived from an EMBL/GenBank/DDBJ whole genome shotgun (WGS) entry which is preliminary data.</text>
</comment>
<feature type="region of interest" description="Disordered" evidence="1">
    <location>
        <begin position="1442"/>
        <end position="1491"/>
    </location>
</feature>
<feature type="compositionally biased region" description="Polar residues" evidence="1">
    <location>
        <begin position="914"/>
        <end position="925"/>
    </location>
</feature>
<feature type="compositionally biased region" description="Gly residues" evidence="1">
    <location>
        <begin position="1808"/>
        <end position="1819"/>
    </location>
</feature>
<feature type="compositionally biased region" description="Polar residues" evidence="1">
    <location>
        <begin position="842"/>
        <end position="852"/>
    </location>
</feature>
<feature type="compositionally biased region" description="Low complexity" evidence="1">
    <location>
        <begin position="2233"/>
        <end position="2242"/>
    </location>
</feature>
<feature type="compositionally biased region" description="Polar residues" evidence="1">
    <location>
        <begin position="1046"/>
        <end position="1060"/>
    </location>
</feature>
<feature type="compositionally biased region" description="Low complexity" evidence="1">
    <location>
        <begin position="1482"/>
        <end position="1491"/>
    </location>
</feature>
<feature type="compositionally biased region" description="Polar residues" evidence="1">
    <location>
        <begin position="1144"/>
        <end position="1153"/>
    </location>
</feature>
<feature type="region of interest" description="Disordered" evidence="1">
    <location>
        <begin position="2322"/>
        <end position="2341"/>
    </location>
</feature>
<feature type="compositionally biased region" description="Basic and acidic residues" evidence="1">
    <location>
        <begin position="1545"/>
        <end position="1554"/>
    </location>
</feature>
<feature type="compositionally biased region" description="Polar residues" evidence="1">
    <location>
        <begin position="2323"/>
        <end position="2338"/>
    </location>
</feature>
<feature type="compositionally biased region" description="Polar residues" evidence="1">
    <location>
        <begin position="1931"/>
        <end position="1944"/>
    </location>
</feature>
<feature type="region of interest" description="Disordered" evidence="1">
    <location>
        <begin position="882"/>
        <end position="939"/>
    </location>
</feature>
<evidence type="ECO:0008006" key="5">
    <source>
        <dbReference type="Google" id="ProtNLM"/>
    </source>
</evidence>
<feature type="compositionally biased region" description="Low complexity" evidence="1">
    <location>
        <begin position="104"/>
        <end position="124"/>
    </location>
</feature>
<feature type="region of interest" description="Disordered" evidence="1">
    <location>
        <begin position="2460"/>
        <end position="2526"/>
    </location>
</feature>
<feature type="compositionally biased region" description="Low complexity" evidence="1">
    <location>
        <begin position="1976"/>
        <end position="1986"/>
    </location>
</feature>
<dbReference type="GeneID" id="94426096"/>
<gene>
    <name evidence="3" type="ORF">CSUI_002686</name>
</gene>
<feature type="compositionally biased region" description="Polar residues" evidence="1">
    <location>
        <begin position="890"/>
        <end position="904"/>
    </location>
</feature>
<feature type="region of interest" description="Disordered" evidence="1">
    <location>
        <begin position="702"/>
        <end position="858"/>
    </location>
</feature>
<feature type="compositionally biased region" description="Polar residues" evidence="1">
    <location>
        <begin position="1821"/>
        <end position="1848"/>
    </location>
</feature>
<feature type="compositionally biased region" description="Polar residues" evidence="1">
    <location>
        <begin position="1204"/>
        <end position="1246"/>
    </location>
</feature>
<evidence type="ECO:0000256" key="1">
    <source>
        <dbReference type="SAM" id="MobiDB-lite"/>
    </source>
</evidence>
<organism evidence="3 4">
    <name type="scientific">Cystoisospora suis</name>
    <dbReference type="NCBI Taxonomy" id="483139"/>
    <lineage>
        <taxon>Eukaryota</taxon>
        <taxon>Sar</taxon>
        <taxon>Alveolata</taxon>
        <taxon>Apicomplexa</taxon>
        <taxon>Conoidasida</taxon>
        <taxon>Coccidia</taxon>
        <taxon>Eucoccidiorida</taxon>
        <taxon>Eimeriorina</taxon>
        <taxon>Sarcocystidae</taxon>
        <taxon>Cystoisospora</taxon>
    </lineage>
</organism>
<feature type="compositionally biased region" description="Low complexity" evidence="1">
    <location>
        <begin position="1556"/>
        <end position="1573"/>
    </location>
</feature>
<feature type="compositionally biased region" description="Low complexity" evidence="1">
    <location>
        <begin position="2178"/>
        <end position="2188"/>
    </location>
</feature>
<feature type="compositionally biased region" description="Polar residues" evidence="1">
    <location>
        <begin position="2248"/>
        <end position="2264"/>
    </location>
</feature>
<feature type="compositionally biased region" description="Polar residues" evidence="1">
    <location>
        <begin position="2145"/>
        <end position="2170"/>
    </location>
</feature>
<keyword evidence="2" id="KW-0472">Membrane</keyword>
<feature type="region of interest" description="Disordered" evidence="1">
    <location>
        <begin position="1039"/>
        <end position="1095"/>
    </location>
</feature>
<feature type="region of interest" description="Disordered" evidence="1">
    <location>
        <begin position="1689"/>
        <end position="1860"/>
    </location>
</feature>
<feature type="transmembrane region" description="Helical" evidence="2">
    <location>
        <begin position="20"/>
        <end position="40"/>
    </location>
</feature>
<dbReference type="EMBL" id="MIGC01001109">
    <property type="protein sequence ID" value="PHJ23463.1"/>
    <property type="molecule type" value="Genomic_DNA"/>
</dbReference>
<proteinExistence type="predicted"/>
<sequence length="2749" mass="289043">MSHYFFTCILRLIQLVPIHVFSWLLVLLVSTLLAYSLLWICIMGRERELRMSHQAASSLHSSISGALSIFRDSLQLDNLYVTAQSSSLSSFPLPRVSSTPSCVRASNSLSSTSSTRPSASSQQLRLQGFPRTVPPQFPSSPTVRASADNIPASRRSWPVSTVDGEDGYPRSSPSRIRFFSPCVDFLARRSLSSLSQKRRRENAERMPRSFSHVSLSCVETAEGVATRAGQAPYIPRSHPLSSCVCHYSPSSCLTPAVSPDSSKRPVRLREEEIQPNTSPDTRLNEPLGECRLPSWPFHEGEMIIQPRVQPGITKEHVSGRSGPGCFPPSVTTRYRSKLPSSPSSPPLAVAVVSPRRHHAESGGSLPLPDCPPFCSPPPPCSLSVCFRPVMGDDEVQDCLLHSCSSPPMFTVSAVHASASFSQSGGEEDDDLGEEDGFHFVLACEDDEEEDASSSSLGAFHAGDDGGTHISTSDDSRAQMSDASCFSGSSSSFRATTTPSASTTYSSVLPASLATAGQASEKPSPFSYVGGQGTEHVSACIKAGDDPSFLLTGKPSEENLLTAESLQTSGGTASIGPRETVSMLHGSSVIAPPVGAVRTDLIGASKQLNEIHPSTSSSAITPGSQRMISALLPNTFEKGAGERASGESSSLQYQTEVRRDVSFDPTAGSEGLPTSYEKTGLEQGNREDPQLAYQRQMVYRQSGDVGGLSSHQESRKQSDTVAGSTVLSPQYTRSPPAPPGAQTPQQQHRFPQQHNIHPDASSSPSVSSSSQKPGDVSSQDQQDGGRQGKALSSLPTPGQQHLANPSLSRDQHQQSSHLSSLGVGALPSAVDVGQKQKHAPVSLQPSSEDLQTEPQRHHHQNIHFPSLSGQVVVCASSQAFSPHPSRAEYLSQPQPASSFSATPKQQEPRGDSLGAASTSSHVSSGLQAGAHREQGQQAAAANTKNLMTSNLTHHHGKHQQQPGGQLPAETALSQAGLTEPLSSFSTQVDRSQTQSQQPHQQTYLLEHGSSLKQGVGSTQQQQPPPPVVQDDKTLQRCATFQEKHSHQTSSSNEKRLSQQVEGSQVHQKQQVSSGGGVSSAVPPSPSRQSNSDSKEANNFLTNHTLSSSFSLQTSAKQHPSLPSQLAPLLGVLTHATQGLAFEGQLSSQATKSTQPSPSSSAGMGAGTGVVSQQQQAQTRALFEKSNQGKAPPQLSSLSPPPCDISGSTPPINSPSVQTPLNVSRQASVVAPSPSQMSHDSSRLKSSPSLIPAMNRLSAAPSPAGIGGGKLVEAALSKGMKPKTGSHVSRTTAGALSNLNTSSLRAAAKLHAGRGETNLTGSLASFHGIGSRPLGKQYSTVGGSSSPKDSLHLQQQQAGPTKGTLPFDEGGKGLSLLSPVTQFLTPEEAAVAAAAASVSMSEPSLFVETPSTIEAALPPVEWLPSISHLLNIFSYVKDPVLEDSLRSQEKGTSSRDGEHSSQPHQTTQRTIPLPSSPPVPPSPSSNSGGPIPSDLSAVSSSCLLTFPPPLYSLLYPPQPPVHFGPTIRSPLTPEQFLMGAIDPGLLDEGHNNKEDDCASCSSSSSDAVDSTSAGDGQEDLRCIHELLQPAGARVALASRQRQLGMLLSESFCKDSSREMTSSLPSRHSLLSPLTADKSGKITKSGALGKTSNYPLIPPGHRLSVVRLDIRKACGSASIVEELLRKLAADDAKLGESEKKKAETQIKEEEEEGGGGLNSSVDEGGGTAAVAVPSTSSSATESQDPEQGAGKNLSSSKSSAEDHPMTNNSAVPGASGESVGPGATGGSVPLDTSATNASRPSTPSSQQEGGISSGSVGGGSGNGDTISENSPAPSPDTAQTSDSAFSSSVSKPSRRPHGPLLPPPEEILWDTLDWLEGVEALCVAWLSDCGLPACIPLLQKPSSLPSSFPFLSYRQKKTRSGAGRLNSEKEMRDSGNQNESIASTPTCPDTAKTEEIPPNSPTSFSTQGGEVGDPAGEQSSLSRSSKSPSIPVLCRSGLQLPEKKNGEISSGEWVLALKDLLVADVRRQLGRAAVREVDFACLVQMAETLKEEEGTVEAQQRQQQAALGGVLRAPLPSFMKTGMSPNEHGKIFASSTHGQMFKSAASAFTPSSGASLGGVTVGMKERGEGIMGRGLDDGNRMCKSGLTLESQASLPSPNSTRNGLTTLLPSSRITPSPPFTPATTQTPTAAASRHAPFLTSGSHGTTAGGVGHNTMMRGESCFGDFSGMHGGGGGSRTPSASTAGSYEDRSSLWSLHRTTPETSVTSIDRSGGSDLSSLTSSLPSSSPTREEGGFLDSVSGGREKKTVGSLAATVKAQSGFVHANPFGSSPSRSHLPSPVTNSSGYLSSSSPGSVSCFSPGPLFNALTCAILEVDVYDPDTQVRIDDRVYWRLTADDHLVLQYCQQLAADLDLPPAVVARYRVALHKAVERQKISLLFDYKPQLRMFHTRRGLRLPPGFLLEDGSAASGGGATGTATGQPQGSPATTTTSSGPLGQSNNVTQERPSNASVTSGGERMLSASSAGATAPAVAAADRGIGRGYWGGRKRGSSLDDWAGEEGLVLYESKRSSTSPSSSLLFPWCTEVVQSVRRTCPTKRRPLFLQSKRPSSSLLASSLSSSSLSEGVTFSPSLSLGSCSAEPFLSFSLSQSFVRRRMRDTKEDSSSLLQKVEGVELLGRTRLGGLFSDSDVGGDEKEETKNAEVKKKLLELEQTRQRDLLNQLHAGTLPEFGPLILRGPDAATWPGRKLGQKRRRR</sequence>
<feature type="region of interest" description="Disordered" evidence="1">
    <location>
        <begin position="638"/>
        <end position="687"/>
    </location>
</feature>
<keyword evidence="4" id="KW-1185">Reference proteome</keyword>
<feature type="region of interest" description="Disordered" evidence="1">
    <location>
        <begin position="1914"/>
        <end position="1989"/>
    </location>
</feature>
<feature type="compositionally biased region" description="Polar residues" evidence="1">
    <location>
        <begin position="718"/>
        <end position="732"/>
    </location>
</feature>
<evidence type="ECO:0000313" key="4">
    <source>
        <dbReference type="Proteomes" id="UP000221165"/>
    </source>
</evidence>
<keyword evidence="2" id="KW-0812">Transmembrane</keyword>
<feature type="compositionally biased region" description="Low complexity" evidence="1">
    <location>
        <begin position="2265"/>
        <end position="2284"/>
    </location>
</feature>
<feature type="compositionally biased region" description="Polar residues" evidence="1">
    <location>
        <begin position="1787"/>
        <end position="1800"/>
    </location>
</feature>
<feature type="region of interest" description="Disordered" evidence="1">
    <location>
        <begin position="2145"/>
        <end position="2205"/>
    </location>
</feature>
<feature type="region of interest" description="Disordered" evidence="1">
    <location>
        <begin position="1334"/>
        <end position="1368"/>
    </location>
</feature>
<feature type="compositionally biased region" description="Low complexity" evidence="1">
    <location>
        <begin position="1619"/>
        <end position="1631"/>
    </location>
</feature>
<feature type="compositionally biased region" description="Polar residues" evidence="1">
    <location>
        <begin position="89"/>
        <end position="101"/>
    </location>
</feature>
<dbReference type="VEuPathDB" id="ToxoDB:CSUI_002686"/>
<evidence type="ECO:0000256" key="2">
    <source>
        <dbReference type="SAM" id="Phobius"/>
    </source>
</evidence>
<keyword evidence="2" id="KW-1133">Transmembrane helix</keyword>
<name>A0A2C6L888_9APIC</name>
<evidence type="ECO:0000313" key="3">
    <source>
        <dbReference type="EMBL" id="PHJ23463.1"/>
    </source>
</evidence>
<feature type="compositionally biased region" description="Low complexity" evidence="1">
    <location>
        <begin position="760"/>
        <end position="783"/>
    </location>
</feature>
<feature type="region of interest" description="Disordered" evidence="1">
    <location>
        <begin position="1541"/>
        <end position="1573"/>
    </location>
</feature>
<feature type="region of interest" description="Disordered" evidence="1">
    <location>
        <begin position="1615"/>
        <end position="1653"/>
    </location>
</feature>
<dbReference type="Proteomes" id="UP000221165">
    <property type="component" value="Unassembled WGS sequence"/>
</dbReference>
<feature type="compositionally biased region" description="Basic and acidic residues" evidence="1">
    <location>
        <begin position="1689"/>
        <end position="1704"/>
    </location>
</feature>
<feature type="region of interest" description="Disordered" evidence="1">
    <location>
        <begin position="451"/>
        <end position="500"/>
    </location>
</feature>
<feature type="compositionally biased region" description="Basic and acidic residues" evidence="1">
    <location>
        <begin position="461"/>
        <end position="476"/>
    </location>
</feature>
<feature type="region of interest" description="Disordered" evidence="1">
    <location>
        <begin position="1144"/>
        <end position="1246"/>
    </location>
</feature>
<dbReference type="RefSeq" id="XP_067925139.1">
    <property type="nucleotide sequence ID" value="XM_068062885.1"/>
</dbReference>
<feature type="compositionally biased region" description="Polar residues" evidence="1">
    <location>
        <begin position="1335"/>
        <end position="1357"/>
    </location>
</feature>
<feature type="compositionally biased region" description="Low complexity" evidence="1">
    <location>
        <begin position="2470"/>
        <end position="2489"/>
    </location>
</feature>
<feature type="compositionally biased region" description="Polar residues" evidence="1">
    <location>
        <begin position="1171"/>
        <end position="1187"/>
    </location>
</feature>
<feature type="compositionally biased region" description="Low complexity" evidence="1">
    <location>
        <begin position="2515"/>
        <end position="2526"/>
    </location>
</feature>
<feature type="compositionally biased region" description="Polar residues" evidence="1">
    <location>
        <begin position="792"/>
        <end position="804"/>
    </location>
</feature>
<protein>
    <recommendedName>
        <fullName evidence="5">Transmembrane protein</fullName>
    </recommendedName>
</protein>
<dbReference type="OrthoDB" id="333944at2759"/>
<feature type="region of interest" description="Disordered" evidence="1">
    <location>
        <begin position="2224"/>
        <end position="2298"/>
    </location>
</feature>
<feature type="compositionally biased region" description="Pro residues" evidence="1">
    <location>
        <begin position="1472"/>
        <end position="1481"/>
    </location>
</feature>